<dbReference type="InParanoid" id="A0A1Y2DMU0"/>
<evidence type="ECO:0000313" key="4">
    <source>
        <dbReference type="Proteomes" id="UP000193689"/>
    </source>
</evidence>
<dbReference type="GeneID" id="63770877"/>
<dbReference type="GO" id="GO:0003824">
    <property type="term" value="F:catalytic activity"/>
    <property type="evidence" value="ECO:0007669"/>
    <property type="project" value="InterPro"/>
</dbReference>
<evidence type="ECO:0000259" key="2">
    <source>
        <dbReference type="SMART" id="SM00478"/>
    </source>
</evidence>
<gene>
    <name evidence="3" type="ORF">BCR38DRAFT_312429</name>
</gene>
<dbReference type="InterPro" id="IPR003265">
    <property type="entry name" value="HhH-GPD_domain"/>
</dbReference>
<proteinExistence type="predicted"/>
<name>A0A1Y2DMU0_9PEZI</name>
<feature type="non-terminal residue" evidence="3">
    <location>
        <position position="1"/>
    </location>
</feature>
<feature type="non-terminal residue" evidence="3">
    <location>
        <position position="315"/>
    </location>
</feature>
<dbReference type="Proteomes" id="UP000193689">
    <property type="component" value="Unassembled WGS sequence"/>
</dbReference>
<dbReference type="PANTHER" id="PTHR47203">
    <property type="match status" value="1"/>
</dbReference>
<dbReference type="CDD" id="cd00056">
    <property type="entry name" value="ENDO3c"/>
    <property type="match status" value="1"/>
</dbReference>
<evidence type="ECO:0000313" key="3">
    <source>
        <dbReference type="EMBL" id="ORY60570.1"/>
    </source>
</evidence>
<feature type="region of interest" description="Disordered" evidence="1">
    <location>
        <begin position="1"/>
        <end position="23"/>
    </location>
</feature>
<organism evidence="3 4">
    <name type="scientific">Pseudomassariella vexata</name>
    <dbReference type="NCBI Taxonomy" id="1141098"/>
    <lineage>
        <taxon>Eukaryota</taxon>
        <taxon>Fungi</taxon>
        <taxon>Dikarya</taxon>
        <taxon>Ascomycota</taxon>
        <taxon>Pezizomycotina</taxon>
        <taxon>Sordariomycetes</taxon>
        <taxon>Xylariomycetidae</taxon>
        <taxon>Amphisphaeriales</taxon>
        <taxon>Pseudomassariaceae</taxon>
        <taxon>Pseudomassariella</taxon>
    </lineage>
</organism>
<dbReference type="EMBL" id="MCFJ01000011">
    <property type="protein sequence ID" value="ORY60570.1"/>
    <property type="molecule type" value="Genomic_DNA"/>
</dbReference>
<feature type="domain" description="HhH-GPD" evidence="2">
    <location>
        <begin position="75"/>
        <end position="282"/>
    </location>
</feature>
<comment type="caution">
    <text evidence="3">The sequence shown here is derived from an EMBL/GenBank/DDBJ whole genome shotgun (WGS) entry which is preliminary data.</text>
</comment>
<dbReference type="GO" id="GO:0006285">
    <property type="term" value="P:base-excision repair, AP site formation"/>
    <property type="evidence" value="ECO:0007669"/>
    <property type="project" value="UniProtKB-ARBA"/>
</dbReference>
<dbReference type="InterPro" id="IPR011257">
    <property type="entry name" value="DNA_glycosylase"/>
</dbReference>
<dbReference type="AlphaFoldDB" id="A0A1Y2DMU0"/>
<dbReference type="OrthoDB" id="5607at2759"/>
<protein>
    <submittedName>
        <fullName evidence="3">DNA glycosylase</fullName>
    </submittedName>
</protein>
<dbReference type="PANTHER" id="PTHR47203:SF1">
    <property type="entry name" value="HYPOTHETICAL BASE EXCISION DNA REPAIR PROTEIN (EUROFUNG)"/>
    <property type="match status" value="1"/>
</dbReference>
<dbReference type="STRING" id="1141098.A0A1Y2DMU0"/>
<dbReference type="Pfam" id="PF00730">
    <property type="entry name" value="HhH-GPD"/>
    <property type="match status" value="1"/>
</dbReference>
<dbReference type="Gene3D" id="1.10.340.30">
    <property type="entry name" value="Hypothetical protein, domain 2"/>
    <property type="match status" value="1"/>
</dbReference>
<evidence type="ECO:0000256" key="1">
    <source>
        <dbReference type="SAM" id="MobiDB-lite"/>
    </source>
</evidence>
<reference evidence="3 4" key="1">
    <citation type="submission" date="2016-07" db="EMBL/GenBank/DDBJ databases">
        <title>Pervasive Adenine N6-methylation of Active Genes in Fungi.</title>
        <authorList>
            <consortium name="DOE Joint Genome Institute"/>
            <person name="Mondo S.J."/>
            <person name="Dannebaum R.O."/>
            <person name="Kuo R.C."/>
            <person name="Labutti K."/>
            <person name="Haridas S."/>
            <person name="Kuo A."/>
            <person name="Salamov A."/>
            <person name="Ahrendt S.R."/>
            <person name="Lipzen A."/>
            <person name="Sullivan W."/>
            <person name="Andreopoulos W.B."/>
            <person name="Clum A."/>
            <person name="Lindquist E."/>
            <person name="Daum C."/>
            <person name="Ramamoorthy G.K."/>
            <person name="Gryganskyi A."/>
            <person name="Culley D."/>
            <person name="Magnuson J.K."/>
            <person name="James T.Y."/>
            <person name="O'Malley M.A."/>
            <person name="Stajich J.E."/>
            <person name="Spatafora J.W."/>
            <person name="Visel A."/>
            <person name="Grigoriev I.V."/>
        </authorList>
    </citation>
    <scope>NUCLEOTIDE SEQUENCE [LARGE SCALE GENOMIC DNA]</scope>
    <source>
        <strain evidence="3 4">CBS 129021</strain>
    </source>
</reference>
<sequence>RKSKDNPYGLIPGETPYPDWEGPSAEQCEQVYRVLADIHADVPSLPPETIPAPSLEVAGCGEVPSVLDGLIRTVLSGSVTFEAADKMLQALVKKFGILEEGVGKGSVNWNKVRTASYGELFEQLKDGGLGRIKSKHIQAILNMVYEENMERRAAFLEEKKTGVETDIAGASDKTEGQKNLEILKTDQEILSLDHMHGMTKDEAMRHLVRYPGVGVKTAACVTLFSLQKPCFAVDTHVYRMSKWLRWVPEKTNEDNTFHHLEVRCPDHLKYGLHQLFIRHGKTCHRCNDKSFTGTKAWNKTICPLEDLLDRYTKKE</sequence>
<dbReference type="SMART" id="SM00478">
    <property type="entry name" value="ENDO3c"/>
    <property type="match status" value="1"/>
</dbReference>
<dbReference type="SUPFAM" id="SSF48150">
    <property type="entry name" value="DNA-glycosylase"/>
    <property type="match status" value="1"/>
</dbReference>
<dbReference type="RefSeq" id="XP_040712797.1">
    <property type="nucleotide sequence ID" value="XM_040854665.1"/>
</dbReference>
<accession>A0A1Y2DMU0</accession>
<keyword evidence="4" id="KW-1185">Reference proteome</keyword>